<proteinExistence type="predicted"/>
<dbReference type="GO" id="GO:0097367">
    <property type="term" value="F:carbohydrate derivative binding"/>
    <property type="evidence" value="ECO:0007669"/>
    <property type="project" value="InterPro"/>
</dbReference>
<keyword evidence="7" id="KW-0032">Aminotransferase</keyword>
<comment type="catalytic activity">
    <reaction evidence="1">
        <text>D-fructose 6-phosphate + L-glutamine = D-glucosamine 6-phosphate + L-glutamate</text>
        <dbReference type="Rhea" id="RHEA:13237"/>
        <dbReference type="ChEBI" id="CHEBI:29985"/>
        <dbReference type="ChEBI" id="CHEBI:58359"/>
        <dbReference type="ChEBI" id="CHEBI:58725"/>
        <dbReference type="ChEBI" id="CHEBI:61527"/>
        <dbReference type="EC" id="2.6.1.16"/>
    </reaction>
</comment>
<evidence type="ECO:0000256" key="1">
    <source>
        <dbReference type="ARBA" id="ARBA00001031"/>
    </source>
</evidence>
<dbReference type="GO" id="GO:0004360">
    <property type="term" value="F:glutamine-fructose-6-phosphate transaminase (isomerizing) activity"/>
    <property type="evidence" value="ECO:0007669"/>
    <property type="project" value="UniProtKB-EC"/>
</dbReference>
<evidence type="ECO:0000256" key="5">
    <source>
        <dbReference type="ARBA" id="ARBA00022962"/>
    </source>
</evidence>
<protein>
    <recommendedName>
        <fullName evidence="3">Glutamine--fructose-6-phosphate aminotransferase [isomerizing]</fullName>
        <ecNumber evidence="2">2.6.1.16</ecNumber>
    </recommendedName>
</protein>
<dbReference type="EC" id="2.6.1.16" evidence="2"/>
<dbReference type="GO" id="GO:0006002">
    <property type="term" value="P:fructose 6-phosphate metabolic process"/>
    <property type="evidence" value="ECO:0007669"/>
    <property type="project" value="TreeGrafter"/>
</dbReference>
<dbReference type="PROSITE" id="PS51464">
    <property type="entry name" value="SIS"/>
    <property type="match status" value="1"/>
</dbReference>
<dbReference type="GO" id="GO:0006047">
    <property type="term" value="P:UDP-N-acetylglucosamine metabolic process"/>
    <property type="evidence" value="ECO:0007669"/>
    <property type="project" value="TreeGrafter"/>
</dbReference>
<evidence type="ECO:0000313" key="8">
    <source>
        <dbReference type="Proteomes" id="UP000307968"/>
    </source>
</evidence>
<name>A0A4V6JIT0_SERRU</name>
<sequence length="94" mass="10364">MQIIACGTSYHSGMVARYWFEALAGVPCDVEIASEFRYRKSAVRPGSLIITLSQSGETADTLAALRLSKQLGYLASLAVCNVPARRWCVNPIWR</sequence>
<dbReference type="Gene3D" id="3.40.50.10490">
    <property type="entry name" value="Glucose-6-phosphate isomerase like protein, domain 1"/>
    <property type="match status" value="1"/>
</dbReference>
<evidence type="ECO:0000256" key="2">
    <source>
        <dbReference type="ARBA" id="ARBA00012916"/>
    </source>
</evidence>
<dbReference type="Proteomes" id="UP000307968">
    <property type="component" value="Chromosome"/>
</dbReference>
<dbReference type="GO" id="GO:0005829">
    <property type="term" value="C:cytosol"/>
    <property type="evidence" value="ECO:0007669"/>
    <property type="project" value="TreeGrafter"/>
</dbReference>
<dbReference type="CDD" id="cd05008">
    <property type="entry name" value="SIS_GlmS_GlmD_1"/>
    <property type="match status" value="1"/>
</dbReference>
<dbReference type="InterPro" id="IPR046348">
    <property type="entry name" value="SIS_dom_sf"/>
</dbReference>
<evidence type="ECO:0000256" key="3">
    <source>
        <dbReference type="ARBA" id="ARBA00016090"/>
    </source>
</evidence>
<dbReference type="PANTHER" id="PTHR10937:SF0">
    <property type="entry name" value="GLUTAMINE--FRUCTOSE-6-PHOSPHATE TRANSAMINASE (ISOMERIZING)"/>
    <property type="match status" value="1"/>
</dbReference>
<accession>A0A4V6JIT0</accession>
<gene>
    <name evidence="7" type="primary">glmS_2</name>
    <name evidence="7" type="ORF">NCTC12971_05836</name>
</gene>
<dbReference type="EMBL" id="LR590463">
    <property type="protein sequence ID" value="VTP68833.1"/>
    <property type="molecule type" value="Genomic_DNA"/>
</dbReference>
<organism evidence="7 8">
    <name type="scientific">Serratia rubidaea</name>
    <name type="common">Serratia marinorubra</name>
    <dbReference type="NCBI Taxonomy" id="61652"/>
    <lineage>
        <taxon>Bacteria</taxon>
        <taxon>Pseudomonadati</taxon>
        <taxon>Pseudomonadota</taxon>
        <taxon>Gammaproteobacteria</taxon>
        <taxon>Enterobacterales</taxon>
        <taxon>Yersiniaceae</taxon>
        <taxon>Serratia</taxon>
    </lineage>
</organism>
<dbReference type="GO" id="GO:0006487">
    <property type="term" value="P:protein N-linked glycosylation"/>
    <property type="evidence" value="ECO:0007669"/>
    <property type="project" value="TreeGrafter"/>
</dbReference>
<dbReference type="InterPro" id="IPR001347">
    <property type="entry name" value="SIS_dom"/>
</dbReference>
<keyword evidence="4" id="KW-0677">Repeat</keyword>
<dbReference type="PANTHER" id="PTHR10937">
    <property type="entry name" value="GLUCOSAMINE--FRUCTOSE-6-PHOSPHATE AMINOTRANSFERASE, ISOMERIZING"/>
    <property type="match status" value="1"/>
</dbReference>
<keyword evidence="5" id="KW-0315">Glutamine amidotransferase</keyword>
<evidence type="ECO:0000313" key="7">
    <source>
        <dbReference type="EMBL" id="VTP68833.1"/>
    </source>
</evidence>
<feature type="domain" description="SIS" evidence="6">
    <location>
        <begin position="1"/>
        <end position="94"/>
    </location>
</feature>
<keyword evidence="7" id="KW-0808">Transferase</keyword>
<evidence type="ECO:0000259" key="6">
    <source>
        <dbReference type="PROSITE" id="PS51464"/>
    </source>
</evidence>
<dbReference type="InterPro" id="IPR035466">
    <property type="entry name" value="GlmS/AgaS_SIS"/>
</dbReference>
<reference evidence="7 8" key="1">
    <citation type="submission" date="2019-05" db="EMBL/GenBank/DDBJ databases">
        <authorList>
            <consortium name="Pathogen Informatics"/>
        </authorList>
    </citation>
    <scope>NUCLEOTIDE SEQUENCE [LARGE SCALE GENOMIC DNA]</scope>
    <source>
        <strain evidence="7 8">NCTC12971</strain>
    </source>
</reference>
<evidence type="ECO:0000256" key="4">
    <source>
        <dbReference type="ARBA" id="ARBA00022737"/>
    </source>
</evidence>
<dbReference type="Pfam" id="PF01380">
    <property type="entry name" value="SIS"/>
    <property type="match status" value="1"/>
</dbReference>
<dbReference type="SUPFAM" id="SSF53697">
    <property type="entry name" value="SIS domain"/>
    <property type="match status" value="1"/>
</dbReference>
<dbReference type="AlphaFoldDB" id="A0A4V6JIT0"/>